<gene>
    <name evidence="1" type="ORF">Pint_11376</name>
</gene>
<proteinExistence type="predicted"/>
<organism evidence="1 2">
    <name type="scientific">Pistacia integerrima</name>
    <dbReference type="NCBI Taxonomy" id="434235"/>
    <lineage>
        <taxon>Eukaryota</taxon>
        <taxon>Viridiplantae</taxon>
        <taxon>Streptophyta</taxon>
        <taxon>Embryophyta</taxon>
        <taxon>Tracheophyta</taxon>
        <taxon>Spermatophyta</taxon>
        <taxon>Magnoliopsida</taxon>
        <taxon>eudicotyledons</taxon>
        <taxon>Gunneridae</taxon>
        <taxon>Pentapetalae</taxon>
        <taxon>rosids</taxon>
        <taxon>malvids</taxon>
        <taxon>Sapindales</taxon>
        <taxon>Anacardiaceae</taxon>
        <taxon>Pistacia</taxon>
    </lineage>
</organism>
<reference evidence="2" key="1">
    <citation type="journal article" date="2023" name="G3 (Bethesda)">
        <title>Genome assembly and association tests identify interacting loci associated with vigor, precocity, and sex in interspecific pistachio rootstocks.</title>
        <authorList>
            <person name="Palmer W."/>
            <person name="Jacygrad E."/>
            <person name="Sagayaradj S."/>
            <person name="Cavanaugh K."/>
            <person name="Han R."/>
            <person name="Bertier L."/>
            <person name="Beede B."/>
            <person name="Kafkas S."/>
            <person name="Golino D."/>
            <person name="Preece J."/>
            <person name="Michelmore R."/>
        </authorList>
    </citation>
    <scope>NUCLEOTIDE SEQUENCE [LARGE SCALE GENOMIC DNA]</scope>
</reference>
<evidence type="ECO:0000313" key="1">
    <source>
        <dbReference type="EMBL" id="KAJ0017154.1"/>
    </source>
</evidence>
<evidence type="ECO:0000313" key="2">
    <source>
        <dbReference type="Proteomes" id="UP001163603"/>
    </source>
</evidence>
<name>A0ACC0XFT1_9ROSI</name>
<keyword evidence="2" id="KW-1185">Reference proteome</keyword>
<protein>
    <submittedName>
        <fullName evidence="1">Uncharacterized protein</fullName>
    </submittedName>
</protein>
<sequence>MGLLLMTNGQMGISSLGKNETFILDYRRKGFPVLNSWKPVFGAGLKSKNVKRVRGFVVRKRCCGTIYAMVNEESDKRVVGGGGGVGVEGGMVEREFEFKPSFSEYLKAMESVKSERRVQQASKLSRERMRDALKGKYMLRTTSLGKDDEKVKLMDEEVVSKDVGREELGRNGHGVARGEGLVRGKFDRKGSVIRKSKDKFSGNESWADAKMKRTSRGETEGRSSKDVGREELGGNGDGVARGEGLVRGKFDRKGSVIRKSKDKSSGNESWADAKVKRTSRGETEGRRWSRNQTNSEEPELKDSYLYKVKKFQKARDGPVVLLNDNGSGNTVNITADLVHGKSSSEMFGRKGKALKGTKLVVEAILKSFPEKDDNRSWEMERAAFKFVEEGNDFMDKPRVPRVDMEERIQKLGRQLNGADIDVPEWMFSKMMRSARIRFSDHSILRVIQILGKLGNWRRVLQVIEWLQMRERYQSHRLKFIYTTALNVLGKARRPVEALNVFHAMQQQMSSYPDLVAYHSIAVTLGQAGHIRELFDVIDCMRSLPKKKFKTGIHERWDPRLEPDIVVYNAVLNACVKRKHWEGAFWVLQQLKEKGQKPSASTYGLVMEVMLACGKYNLVHDFFRKVQKSFIPNALVYKVLVNTLWREGKIDEAVLAVQDMERRGIVGSAALYYDLARLSL</sequence>
<dbReference type="EMBL" id="CM047747">
    <property type="protein sequence ID" value="KAJ0017154.1"/>
    <property type="molecule type" value="Genomic_DNA"/>
</dbReference>
<comment type="caution">
    <text evidence="1">The sequence shown here is derived from an EMBL/GenBank/DDBJ whole genome shotgun (WGS) entry which is preliminary data.</text>
</comment>
<dbReference type="Proteomes" id="UP001163603">
    <property type="component" value="Chromosome 12"/>
</dbReference>
<accession>A0ACC0XFT1</accession>